<evidence type="ECO:0000313" key="2">
    <source>
        <dbReference type="EMBL" id="GBF07416.1"/>
    </source>
</evidence>
<organism evidence="2 3">
    <name type="scientific">Deinococcus aerius</name>
    <dbReference type="NCBI Taxonomy" id="200253"/>
    <lineage>
        <taxon>Bacteria</taxon>
        <taxon>Thermotogati</taxon>
        <taxon>Deinococcota</taxon>
        <taxon>Deinococci</taxon>
        <taxon>Deinococcales</taxon>
        <taxon>Deinococcaceae</taxon>
        <taxon>Deinococcus</taxon>
    </lineage>
</organism>
<gene>
    <name evidence="2" type="ORF">DAERI_140077</name>
</gene>
<dbReference type="OrthoDB" id="2449873at2"/>
<protein>
    <submittedName>
        <fullName evidence="2">Uncharacterized protein</fullName>
    </submittedName>
</protein>
<dbReference type="AlphaFoldDB" id="A0A2I9D965"/>
<dbReference type="RefSeq" id="WP_103130733.1">
    <property type="nucleotide sequence ID" value="NZ_BFAG01000014.1"/>
</dbReference>
<accession>A0A2I9D965</accession>
<keyword evidence="1" id="KW-0732">Signal</keyword>
<feature type="chain" id="PRO_5014437889" evidence="1">
    <location>
        <begin position="20"/>
        <end position="179"/>
    </location>
</feature>
<proteinExistence type="predicted"/>
<feature type="signal peptide" evidence="1">
    <location>
        <begin position="1"/>
        <end position="19"/>
    </location>
</feature>
<dbReference type="EMBL" id="BFAG01000014">
    <property type="protein sequence ID" value="GBF07416.1"/>
    <property type="molecule type" value="Genomic_DNA"/>
</dbReference>
<reference evidence="3" key="1">
    <citation type="submission" date="2018-01" db="EMBL/GenBank/DDBJ databases">
        <title>Draft Genome Sequence of the Radioresistant Bacterium Deinococcus aerius TR0125, Isolated from the Higher Atmosphere above Japan.</title>
        <authorList>
            <person name="Satoh K."/>
            <person name="Arai H."/>
            <person name="Sanzen T."/>
            <person name="Kawaguchi Y."/>
            <person name="Hayashi H."/>
            <person name="Yokobori S."/>
            <person name="Yamagishi A."/>
            <person name="Oono Y."/>
            <person name="Narumi I."/>
        </authorList>
    </citation>
    <scope>NUCLEOTIDE SEQUENCE [LARGE SCALE GENOMIC DNA]</scope>
    <source>
        <strain evidence="3">TR0125</strain>
    </source>
</reference>
<sequence length="179" mass="19437">MRHVLLTSGVLLFASAAAAITPYAPQPTLGQLVQIRAAVAPFEDVNAALAAGYGKFMDCMSGRQGAQGVHYTNAALIGDPRLDPLRPEALMYEPRADGSLRLVGVEYIVFQKAWHDAGHKAAPTLLGREFSLNTTLLPQPFYALHLWAWQHNPLELFANWNPLVTCPAAATATHDHSAR</sequence>
<keyword evidence="3" id="KW-1185">Reference proteome</keyword>
<comment type="caution">
    <text evidence="2">The sequence shown here is derived from an EMBL/GenBank/DDBJ whole genome shotgun (WGS) entry which is preliminary data.</text>
</comment>
<evidence type="ECO:0000313" key="3">
    <source>
        <dbReference type="Proteomes" id="UP000236569"/>
    </source>
</evidence>
<dbReference type="Proteomes" id="UP000236569">
    <property type="component" value="Unassembled WGS sequence"/>
</dbReference>
<evidence type="ECO:0000256" key="1">
    <source>
        <dbReference type="SAM" id="SignalP"/>
    </source>
</evidence>
<name>A0A2I9D965_9DEIO</name>